<feature type="non-terminal residue" evidence="2">
    <location>
        <position position="1"/>
    </location>
</feature>
<sequence>VENLAKGVEEAGVIGSEENFPLSKNRGVVDGMSEKEALEMPGLDRVLSSTQSAMGDSPLSGGRQESNSCCSPFVDACGSPSVVGGQGVANP</sequence>
<feature type="non-terminal residue" evidence="2">
    <location>
        <position position="91"/>
    </location>
</feature>
<proteinExistence type="predicted"/>
<evidence type="ECO:0000313" key="3">
    <source>
        <dbReference type="Proteomes" id="UP000236291"/>
    </source>
</evidence>
<evidence type="ECO:0000256" key="1">
    <source>
        <dbReference type="SAM" id="MobiDB-lite"/>
    </source>
</evidence>
<comment type="caution">
    <text evidence="2">The sequence shown here is derived from an EMBL/GenBank/DDBJ whole genome shotgun (WGS) entry which is preliminary data.</text>
</comment>
<dbReference type="AlphaFoldDB" id="A0A2K3KHF9"/>
<protein>
    <submittedName>
        <fullName evidence="2">Uncharacterized protein</fullName>
    </submittedName>
</protein>
<accession>A0A2K3KHF9</accession>
<feature type="region of interest" description="Disordered" evidence="1">
    <location>
        <begin position="42"/>
        <end position="70"/>
    </location>
</feature>
<gene>
    <name evidence="2" type="ORF">L195_g062744</name>
</gene>
<reference evidence="2 3" key="2">
    <citation type="journal article" date="2017" name="Front. Plant Sci.">
        <title>Gene Classification and Mining of Molecular Markers Useful in Red Clover (Trifolium pratense) Breeding.</title>
        <authorList>
            <person name="Istvanek J."/>
            <person name="Dluhosova J."/>
            <person name="Dluhos P."/>
            <person name="Patkova L."/>
            <person name="Nedelnik J."/>
            <person name="Repkova J."/>
        </authorList>
    </citation>
    <scope>NUCLEOTIDE SEQUENCE [LARGE SCALE GENOMIC DNA]</scope>
    <source>
        <strain evidence="3">cv. Tatra</strain>
        <tissue evidence="2">Young leaves</tissue>
    </source>
</reference>
<dbReference type="EMBL" id="ASHM01183967">
    <property type="protein sequence ID" value="PNX65731.1"/>
    <property type="molecule type" value="Genomic_DNA"/>
</dbReference>
<reference evidence="2 3" key="1">
    <citation type="journal article" date="2014" name="Am. J. Bot.">
        <title>Genome assembly and annotation for red clover (Trifolium pratense; Fabaceae).</title>
        <authorList>
            <person name="Istvanek J."/>
            <person name="Jaros M."/>
            <person name="Krenek A."/>
            <person name="Repkova J."/>
        </authorList>
    </citation>
    <scope>NUCLEOTIDE SEQUENCE [LARGE SCALE GENOMIC DNA]</scope>
    <source>
        <strain evidence="3">cv. Tatra</strain>
        <tissue evidence="2">Young leaves</tissue>
    </source>
</reference>
<name>A0A2K3KHF9_TRIPR</name>
<organism evidence="2 3">
    <name type="scientific">Trifolium pratense</name>
    <name type="common">Red clover</name>
    <dbReference type="NCBI Taxonomy" id="57577"/>
    <lineage>
        <taxon>Eukaryota</taxon>
        <taxon>Viridiplantae</taxon>
        <taxon>Streptophyta</taxon>
        <taxon>Embryophyta</taxon>
        <taxon>Tracheophyta</taxon>
        <taxon>Spermatophyta</taxon>
        <taxon>Magnoliopsida</taxon>
        <taxon>eudicotyledons</taxon>
        <taxon>Gunneridae</taxon>
        <taxon>Pentapetalae</taxon>
        <taxon>rosids</taxon>
        <taxon>fabids</taxon>
        <taxon>Fabales</taxon>
        <taxon>Fabaceae</taxon>
        <taxon>Papilionoideae</taxon>
        <taxon>50 kb inversion clade</taxon>
        <taxon>NPAAA clade</taxon>
        <taxon>Hologalegina</taxon>
        <taxon>IRL clade</taxon>
        <taxon>Trifolieae</taxon>
        <taxon>Trifolium</taxon>
    </lineage>
</organism>
<dbReference type="Proteomes" id="UP000236291">
    <property type="component" value="Unassembled WGS sequence"/>
</dbReference>
<evidence type="ECO:0000313" key="2">
    <source>
        <dbReference type="EMBL" id="PNX65731.1"/>
    </source>
</evidence>